<evidence type="ECO:0000313" key="2">
    <source>
        <dbReference type="EMBL" id="MFC5455315.1"/>
    </source>
</evidence>
<dbReference type="RefSeq" id="WP_377166273.1">
    <property type="nucleotide sequence ID" value="NZ_JBHSMQ010000003.1"/>
</dbReference>
<evidence type="ECO:0000313" key="3">
    <source>
        <dbReference type="Proteomes" id="UP001596052"/>
    </source>
</evidence>
<dbReference type="Pfam" id="PF07396">
    <property type="entry name" value="Porin_O_P"/>
    <property type="match status" value="1"/>
</dbReference>
<proteinExistence type="predicted"/>
<organism evidence="2 3">
    <name type="scientific">Prosthecobacter fluviatilis</name>
    <dbReference type="NCBI Taxonomy" id="445931"/>
    <lineage>
        <taxon>Bacteria</taxon>
        <taxon>Pseudomonadati</taxon>
        <taxon>Verrucomicrobiota</taxon>
        <taxon>Verrucomicrobiia</taxon>
        <taxon>Verrucomicrobiales</taxon>
        <taxon>Verrucomicrobiaceae</taxon>
        <taxon>Prosthecobacter</taxon>
    </lineage>
</organism>
<dbReference type="Gene3D" id="1.20.5.340">
    <property type="match status" value="1"/>
</dbReference>
<reference evidence="3" key="1">
    <citation type="journal article" date="2019" name="Int. J. Syst. Evol. Microbiol.">
        <title>The Global Catalogue of Microorganisms (GCM) 10K type strain sequencing project: providing services to taxonomists for standard genome sequencing and annotation.</title>
        <authorList>
            <consortium name="The Broad Institute Genomics Platform"/>
            <consortium name="The Broad Institute Genome Sequencing Center for Infectious Disease"/>
            <person name="Wu L."/>
            <person name="Ma J."/>
        </authorList>
    </citation>
    <scope>NUCLEOTIDE SEQUENCE [LARGE SCALE GENOMIC DNA]</scope>
    <source>
        <strain evidence="3">CGMCC 4.1469</strain>
    </source>
</reference>
<dbReference type="EMBL" id="JBHSMQ010000003">
    <property type="protein sequence ID" value="MFC5455315.1"/>
    <property type="molecule type" value="Genomic_DNA"/>
</dbReference>
<feature type="compositionally biased region" description="Low complexity" evidence="1">
    <location>
        <begin position="70"/>
        <end position="90"/>
    </location>
</feature>
<dbReference type="Proteomes" id="UP001596052">
    <property type="component" value="Unassembled WGS sequence"/>
</dbReference>
<dbReference type="InterPro" id="IPR010870">
    <property type="entry name" value="Porin_O/P"/>
</dbReference>
<feature type="compositionally biased region" description="Basic and acidic residues" evidence="1">
    <location>
        <begin position="60"/>
        <end position="69"/>
    </location>
</feature>
<dbReference type="SUPFAM" id="SSF56935">
    <property type="entry name" value="Porins"/>
    <property type="match status" value="1"/>
</dbReference>
<comment type="caution">
    <text evidence="2">The sequence shown here is derived from an EMBL/GenBank/DDBJ whole genome shotgun (WGS) entry which is preliminary data.</text>
</comment>
<dbReference type="Gene3D" id="2.40.160.10">
    <property type="entry name" value="Porin"/>
    <property type="match status" value="1"/>
</dbReference>
<protein>
    <submittedName>
        <fullName evidence="2">Porin</fullName>
    </submittedName>
</protein>
<dbReference type="InterPro" id="IPR023614">
    <property type="entry name" value="Porin_dom_sf"/>
</dbReference>
<dbReference type="SUPFAM" id="SSF57997">
    <property type="entry name" value="Tropomyosin"/>
    <property type="match status" value="1"/>
</dbReference>
<accession>A0ABW0KPE7</accession>
<feature type="region of interest" description="Disordered" evidence="1">
    <location>
        <begin position="60"/>
        <end position="90"/>
    </location>
</feature>
<sequence length="541" mass="59366">MRLKHSRISRVLAAFAAVSIALPPTLPLTAGPAMEKLFLIMKAKGTLSQEEYDMLVAASREEDQQRDKAAAAAAPATTTPAPAAGQPANTAALEKRLAQTESKLGNLETALNRAGGTTLEKRLSQTESKVGNLENALTTTRGQIEDISKITDNTSPSTMSAAELDGLLADKWYERLKMKGYLQVRTDSVMHEDGGQLHIQNDPFANDQSSIGIRRGRLAFSGDLTNHVYLYFQADLFGGVNGNGGVQARDYYADVSLDPAREHRVRMGLSKVPYGYATMQSSQNRLALERPEAISTAVEGERDFGIYYMYAPYEIRERFKNLVKMGLRGSGDYGMIAFGAYSGQGINKPDTNGQPHWVARATYPFEFDNGQFLEIGIQGYAGKFNTTTAPINGVTPNNGNGNNRGITDARVGISAVLYPQPFGIETEWNWGKGPQLSNDMRTITSASLSGGYVQANYRHVFASQKEVIPFVRWQTYNGGRKFAVNAPKDKVNEVGVGVRFIPYPELELTAMFMHGMRTNTNVAPYNNVNYDYLGIQAQVNF</sequence>
<evidence type="ECO:0000256" key="1">
    <source>
        <dbReference type="SAM" id="MobiDB-lite"/>
    </source>
</evidence>
<keyword evidence="3" id="KW-1185">Reference proteome</keyword>
<name>A0ABW0KPE7_9BACT</name>
<gene>
    <name evidence="2" type="ORF">ACFQDI_10645</name>
</gene>